<dbReference type="Pfam" id="PF03798">
    <property type="entry name" value="TRAM_LAG1_CLN8"/>
    <property type="match status" value="1"/>
</dbReference>
<dbReference type="SMART" id="SM00724">
    <property type="entry name" value="TLC"/>
    <property type="match status" value="1"/>
</dbReference>
<dbReference type="AlphaFoldDB" id="A0A9P7USY1"/>
<keyword evidence="9" id="KW-1185">Reference proteome</keyword>
<dbReference type="EMBL" id="CM032185">
    <property type="protein sequence ID" value="KAG7092660.1"/>
    <property type="molecule type" value="Genomic_DNA"/>
</dbReference>
<dbReference type="PROSITE" id="PS50922">
    <property type="entry name" value="TLC"/>
    <property type="match status" value="1"/>
</dbReference>
<feature type="transmembrane region" description="Helical" evidence="6">
    <location>
        <begin position="189"/>
        <end position="209"/>
    </location>
</feature>
<evidence type="ECO:0000256" key="3">
    <source>
        <dbReference type="ARBA" id="ARBA00022989"/>
    </source>
</evidence>
<dbReference type="Proteomes" id="UP001049176">
    <property type="component" value="Chromosome 5"/>
</dbReference>
<evidence type="ECO:0000259" key="7">
    <source>
        <dbReference type="PROSITE" id="PS50922"/>
    </source>
</evidence>
<keyword evidence="2 5" id="KW-0812">Transmembrane</keyword>
<feature type="transmembrane region" description="Helical" evidence="6">
    <location>
        <begin position="70"/>
        <end position="91"/>
    </location>
</feature>
<accession>A0A9P7USY1</accession>
<name>A0A9P7USY1_9AGAR</name>
<dbReference type="InterPro" id="IPR050846">
    <property type="entry name" value="TLCD"/>
</dbReference>
<dbReference type="PANTHER" id="PTHR13439:SF0">
    <property type="entry name" value="TOPOISOMERASE I DAMAGE AFFECTED PROTEIN 4"/>
    <property type="match status" value="1"/>
</dbReference>
<feature type="domain" description="TLC" evidence="7">
    <location>
        <begin position="65"/>
        <end position="245"/>
    </location>
</feature>
<feature type="transmembrane region" description="Helical" evidence="6">
    <location>
        <begin position="135"/>
        <end position="154"/>
    </location>
</feature>
<dbReference type="GO" id="GO:0055088">
    <property type="term" value="P:lipid homeostasis"/>
    <property type="evidence" value="ECO:0007669"/>
    <property type="project" value="TreeGrafter"/>
</dbReference>
<keyword evidence="4 5" id="KW-0472">Membrane</keyword>
<comment type="caution">
    <text evidence="8">The sequence shown here is derived from an EMBL/GenBank/DDBJ whole genome shotgun (WGS) entry which is preliminary data.</text>
</comment>
<dbReference type="GO" id="GO:0005783">
    <property type="term" value="C:endoplasmic reticulum"/>
    <property type="evidence" value="ECO:0007669"/>
    <property type="project" value="TreeGrafter"/>
</dbReference>
<reference evidence="8" key="1">
    <citation type="journal article" date="2021" name="Genome Biol. Evol.">
        <title>The assembled and annotated genome of the fairy-ring fungus Marasmius oreades.</title>
        <authorList>
            <person name="Hiltunen M."/>
            <person name="Ament-Velasquez S.L."/>
            <person name="Johannesson H."/>
        </authorList>
    </citation>
    <scope>NUCLEOTIDE SEQUENCE</scope>
    <source>
        <strain evidence="8">03SP1</strain>
    </source>
</reference>
<evidence type="ECO:0000256" key="5">
    <source>
        <dbReference type="PROSITE-ProRule" id="PRU00205"/>
    </source>
</evidence>
<keyword evidence="3 6" id="KW-1133">Transmembrane helix</keyword>
<dbReference type="GO" id="GO:0016020">
    <property type="term" value="C:membrane"/>
    <property type="evidence" value="ECO:0007669"/>
    <property type="project" value="UniProtKB-SubCell"/>
</dbReference>
<evidence type="ECO:0000256" key="6">
    <source>
        <dbReference type="SAM" id="Phobius"/>
    </source>
</evidence>
<evidence type="ECO:0000313" key="8">
    <source>
        <dbReference type="EMBL" id="KAG7092660.1"/>
    </source>
</evidence>
<dbReference type="GeneID" id="66078073"/>
<protein>
    <recommendedName>
        <fullName evidence="7">TLC domain-containing protein</fullName>
    </recommendedName>
</protein>
<comment type="subcellular location">
    <subcellularLocation>
        <location evidence="1">Membrane</location>
        <topology evidence="1">Multi-pass membrane protein</topology>
    </subcellularLocation>
</comment>
<evidence type="ECO:0000256" key="1">
    <source>
        <dbReference type="ARBA" id="ARBA00004141"/>
    </source>
</evidence>
<dbReference type="RefSeq" id="XP_043009130.1">
    <property type="nucleotide sequence ID" value="XM_043153845.1"/>
</dbReference>
<evidence type="ECO:0000313" key="9">
    <source>
        <dbReference type="Proteomes" id="UP001049176"/>
    </source>
</evidence>
<dbReference type="InterPro" id="IPR006634">
    <property type="entry name" value="TLC-dom"/>
</dbReference>
<feature type="transmembrane region" description="Helical" evidence="6">
    <location>
        <begin position="39"/>
        <end position="58"/>
    </location>
</feature>
<gene>
    <name evidence="8" type="ORF">E1B28_008997</name>
</gene>
<dbReference type="OrthoDB" id="10266980at2759"/>
<dbReference type="KEGG" id="more:E1B28_008997"/>
<feature type="transmembrane region" description="Helical" evidence="6">
    <location>
        <begin position="225"/>
        <end position="244"/>
    </location>
</feature>
<proteinExistence type="predicted"/>
<organism evidence="8 9">
    <name type="scientific">Marasmius oreades</name>
    <name type="common">fairy-ring Marasmius</name>
    <dbReference type="NCBI Taxonomy" id="181124"/>
    <lineage>
        <taxon>Eukaryota</taxon>
        <taxon>Fungi</taxon>
        <taxon>Dikarya</taxon>
        <taxon>Basidiomycota</taxon>
        <taxon>Agaricomycotina</taxon>
        <taxon>Agaricomycetes</taxon>
        <taxon>Agaricomycetidae</taxon>
        <taxon>Agaricales</taxon>
        <taxon>Marasmiineae</taxon>
        <taxon>Marasmiaceae</taxon>
        <taxon>Marasmius</taxon>
    </lineage>
</organism>
<evidence type="ECO:0000256" key="4">
    <source>
        <dbReference type="ARBA" id="ARBA00023136"/>
    </source>
</evidence>
<dbReference type="PANTHER" id="PTHR13439">
    <property type="entry name" value="CT120 PROTEIN"/>
    <property type="match status" value="1"/>
</dbReference>
<evidence type="ECO:0000256" key="2">
    <source>
        <dbReference type="ARBA" id="ARBA00022692"/>
    </source>
</evidence>
<sequence>MATFALPGVPALSRALTPIALFANLEKLPPHLPTLINWFIIFTFVQLVVSPILSSLVSTTYSTITRKQKWHMHVVSQLHAFTVVLLAMRYLSVEDLQKDKLYGWDDRVGTLQAIAVAFFLWDTLNELILADELGFVLHGLACLLIYTFAFSPYLCYFATRSLLWETSTIFLNIHWFLDKTKQTGSAFQLVNGILLIITFFCARIVYGLWTSYEFWRVIMGAELPFAFYLVFCTGNILLTGLNLVW</sequence>